<keyword evidence="2" id="KW-0805">Transcription regulation</keyword>
<gene>
    <name evidence="7" type="ORF">F7O44_06115</name>
</gene>
<dbReference type="SUPFAM" id="SSF48498">
    <property type="entry name" value="Tetracyclin repressor-like, C-terminal domain"/>
    <property type="match status" value="1"/>
</dbReference>
<name>A0A7K3M027_9ACTN</name>
<evidence type="ECO:0000313" key="7">
    <source>
        <dbReference type="EMBL" id="NDL56643.1"/>
    </source>
</evidence>
<dbReference type="Proteomes" id="UP000460435">
    <property type="component" value="Unassembled WGS sequence"/>
</dbReference>
<dbReference type="InterPro" id="IPR001647">
    <property type="entry name" value="HTH_TetR"/>
</dbReference>
<dbReference type="PRINTS" id="PR00455">
    <property type="entry name" value="HTHTETR"/>
</dbReference>
<reference evidence="7 8" key="1">
    <citation type="submission" date="2019-11" db="EMBL/GenBank/DDBJ databases">
        <authorList>
            <person name="Li X.-J."/>
            <person name="Feng X.-M."/>
        </authorList>
    </citation>
    <scope>NUCLEOTIDE SEQUENCE [LARGE SCALE GENOMIC DNA]</scope>
    <source>
        <strain evidence="7 8">XMNu-373</strain>
    </source>
</reference>
<dbReference type="AlphaFoldDB" id="A0A7K3M027"/>
<dbReference type="PANTHER" id="PTHR30055">
    <property type="entry name" value="HTH-TYPE TRANSCRIPTIONAL REGULATOR RUTR"/>
    <property type="match status" value="1"/>
</dbReference>
<dbReference type="Gene3D" id="1.10.10.60">
    <property type="entry name" value="Homeodomain-like"/>
    <property type="match status" value="1"/>
</dbReference>
<dbReference type="GO" id="GO:0003700">
    <property type="term" value="F:DNA-binding transcription factor activity"/>
    <property type="evidence" value="ECO:0007669"/>
    <property type="project" value="TreeGrafter"/>
</dbReference>
<dbReference type="Pfam" id="PF00440">
    <property type="entry name" value="TetR_N"/>
    <property type="match status" value="1"/>
</dbReference>
<accession>A0A7K3M027</accession>
<dbReference type="PROSITE" id="PS50977">
    <property type="entry name" value="HTH_TETR_2"/>
    <property type="match status" value="1"/>
</dbReference>
<sequence>MNTMSAGERRQQIARTAAELFEQRGYYRSGVDDIAEAVGVAKPTLYHYLGSKADIVAIIHEDVVGRLAARLEHDTARKADPRVALREFAAGTLEVLETKTGFLRVAYENQLELPKTVRGEAQRKRDRIEELVQVQIEEGIRRGIFRETNSRLAALFFLGMINWSYHWYRPGEEFSPGEVCEHVMSIFLDGVAVRV</sequence>
<feature type="domain" description="HTH tetR-type" evidence="6">
    <location>
        <begin position="7"/>
        <end position="67"/>
    </location>
</feature>
<dbReference type="InterPro" id="IPR009057">
    <property type="entry name" value="Homeodomain-like_sf"/>
</dbReference>
<dbReference type="Gene3D" id="1.10.357.10">
    <property type="entry name" value="Tetracycline Repressor, domain 2"/>
    <property type="match status" value="1"/>
</dbReference>
<dbReference type="GO" id="GO:0000976">
    <property type="term" value="F:transcription cis-regulatory region binding"/>
    <property type="evidence" value="ECO:0007669"/>
    <property type="project" value="TreeGrafter"/>
</dbReference>
<dbReference type="EMBL" id="WLZY01000001">
    <property type="protein sequence ID" value="NDL56643.1"/>
    <property type="molecule type" value="Genomic_DNA"/>
</dbReference>
<keyword evidence="8" id="KW-1185">Reference proteome</keyword>
<evidence type="ECO:0000256" key="1">
    <source>
        <dbReference type="ARBA" id="ARBA00022491"/>
    </source>
</evidence>
<comment type="caution">
    <text evidence="7">The sequence shown here is derived from an EMBL/GenBank/DDBJ whole genome shotgun (WGS) entry which is preliminary data.</text>
</comment>
<dbReference type="SUPFAM" id="SSF46689">
    <property type="entry name" value="Homeodomain-like"/>
    <property type="match status" value="1"/>
</dbReference>
<feature type="DNA-binding region" description="H-T-H motif" evidence="5">
    <location>
        <begin position="30"/>
        <end position="49"/>
    </location>
</feature>
<evidence type="ECO:0000256" key="3">
    <source>
        <dbReference type="ARBA" id="ARBA00023125"/>
    </source>
</evidence>
<evidence type="ECO:0000256" key="2">
    <source>
        <dbReference type="ARBA" id="ARBA00023015"/>
    </source>
</evidence>
<evidence type="ECO:0000259" key="6">
    <source>
        <dbReference type="PROSITE" id="PS50977"/>
    </source>
</evidence>
<protein>
    <submittedName>
        <fullName evidence="7">TetR family transcriptional regulator</fullName>
    </submittedName>
</protein>
<evidence type="ECO:0000313" key="8">
    <source>
        <dbReference type="Proteomes" id="UP000460435"/>
    </source>
</evidence>
<evidence type="ECO:0000256" key="4">
    <source>
        <dbReference type="ARBA" id="ARBA00023163"/>
    </source>
</evidence>
<proteinExistence type="predicted"/>
<dbReference type="Pfam" id="PF17932">
    <property type="entry name" value="TetR_C_24"/>
    <property type="match status" value="1"/>
</dbReference>
<dbReference type="InterPro" id="IPR050109">
    <property type="entry name" value="HTH-type_TetR-like_transc_reg"/>
</dbReference>
<keyword evidence="3 5" id="KW-0238">DNA-binding</keyword>
<dbReference type="InterPro" id="IPR036271">
    <property type="entry name" value="Tet_transcr_reg_TetR-rel_C_sf"/>
</dbReference>
<dbReference type="PANTHER" id="PTHR30055:SF175">
    <property type="entry name" value="HTH-TYPE TRANSCRIPTIONAL REPRESSOR KSTR2"/>
    <property type="match status" value="1"/>
</dbReference>
<keyword evidence="4" id="KW-0804">Transcription</keyword>
<dbReference type="InterPro" id="IPR041490">
    <property type="entry name" value="KstR2_TetR_C"/>
</dbReference>
<evidence type="ECO:0000256" key="5">
    <source>
        <dbReference type="PROSITE-ProRule" id="PRU00335"/>
    </source>
</evidence>
<organism evidence="7 8">
    <name type="scientific">Phytoactinopolyspora mesophila</name>
    <dbReference type="NCBI Taxonomy" id="2650750"/>
    <lineage>
        <taxon>Bacteria</taxon>
        <taxon>Bacillati</taxon>
        <taxon>Actinomycetota</taxon>
        <taxon>Actinomycetes</taxon>
        <taxon>Jiangellales</taxon>
        <taxon>Jiangellaceae</taxon>
        <taxon>Phytoactinopolyspora</taxon>
    </lineage>
</organism>
<keyword evidence="1" id="KW-0678">Repressor</keyword>